<dbReference type="GO" id="GO:0009117">
    <property type="term" value="P:nucleotide metabolic process"/>
    <property type="evidence" value="ECO:0007669"/>
    <property type="project" value="TreeGrafter"/>
</dbReference>
<evidence type="ECO:0000256" key="2">
    <source>
        <dbReference type="PIRSR" id="PIRSR601310-3"/>
    </source>
</evidence>
<dbReference type="AlphaFoldDB" id="A0A853DJF1"/>
<evidence type="ECO:0000313" key="5">
    <source>
        <dbReference type="EMBL" id="NYJ75134.1"/>
    </source>
</evidence>
<name>A0A853DJF1_9MICO</name>
<proteinExistence type="predicted"/>
<dbReference type="PRINTS" id="PR00332">
    <property type="entry name" value="HISTRIAD"/>
</dbReference>
<dbReference type="InterPro" id="IPR011146">
    <property type="entry name" value="HIT-like"/>
</dbReference>
<dbReference type="Proteomes" id="UP000571817">
    <property type="component" value="Unassembled WGS sequence"/>
</dbReference>
<feature type="active site" description="Tele-AMP-histidine intermediate" evidence="1">
    <location>
        <position position="93"/>
    </location>
</feature>
<dbReference type="PROSITE" id="PS51084">
    <property type="entry name" value="HIT_2"/>
    <property type="match status" value="1"/>
</dbReference>
<dbReference type="InterPro" id="IPR036265">
    <property type="entry name" value="HIT-like_sf"/>
</dbReference>
<sequence length="141" mass="15433">MSTLFEKIIDGEIPGQIVWQDPVCVAFLSVDPLTDGHTLVVPRTPVDQWLDADDDLIATLMSVGKVIGRAQVQEWGARRAGVLIEGFQVPHLHVHVWPANGHGDFDVNAVTHGQDPQVLATNADRLRARLRTLGYGEQVPA</sequence>
<dbReference type="RefSeq" id="WP_179481547.1">
    <property type="nucleotide sequence ID" value="NZ_JACCFW010000001.1"/>
</dbReference>
<dbReference type="PANTHER" id="PTHR46648">
    <property type="entry name" value="HIT FAMILY PROTEIN 1"/>
    <property type="match status" value="1"/>
</dbReference>
<gene>
    <name evidence="5" type="ORF">HNR15_002097</name>
</gene>
<dbReference type="EMBL" id="JACCFW010000001">
    <property type="protein sequence ID" value="NYJ75134.1"/>
    <property type="molecule type" value="Genomic_DNA"/>
</dbReference>
<protein>
    <submittedName>
        <fullName evidence="5">Histidine triad (HIT) family protein</fullName>
    </submittedName>
</protein>
<accession>A0A853DJF1</accession>
<evidence type="ECO:0000259" key="4">
    <source>
        <dbReference type="PROSITE" id="PS51084"/>
    </source>
</evidence>
<feature type="domain" description="HIT" evidence="4">
    <location>
        <begin position="4"/>
        <end position="107"/>
    </location>
</feature>
<dbReference type="InterPro" id="IPR001310">
    <property type="entry name" value="Histidine_triad_HIT"/>
</dbReference>
<evidence type="ECO:0000313" key="6">
    <source>
        <dbReference type="Proteomes" id="UP000571817"/>
    </source>
</evidence>
<evidence type="ECO:0000256" key="1">
    <source>
        <dbReference type="PIRSR" id="PIRSR601310-1"/>
    </source>
</evidence>
<dbReference type="Pfam" id="PF01230">
    <property type="entry name" value="HIT"/>
    <property type="match status" value="1"/>
</dbReference>
<organism evidence="5 6">
    <name type="scientific">Allobranchiibius huperziae</name>
    <dbReference type="NCBI Taxonomy" id="1874116"/>
    <lineage>
        <taxon>Bacteria</taxon>
        <taxon>Bacillati</taxon>
        <taxon>Actinomycetota</taxon>
        <taxon>Actinomycetes</taxon>
        <taxon>Micrococcales</taxon>
        <taxon>Dermacoccaceae</taxon>
        <taxon>Allobranchiibius</taxon>
    </lineage>
</organism>
<dbReference type="PANTHER" id="PTHR46648:SF1">
    <property type="entry name" value="ADENOSINE 5'-MONOPHOSPHORAMIDASE HNT1"/>
    <property type="match status" value="1"/>
</dbReference>
<dbReference type="Gene3D" id="3.30.428.10">
    <property type="entry name" value="HIT-like"/>
    <property type="match status" value="1"/>
</dbReference>
<keyword evidence="6" id="KW-1185">Reference proteome</keyword>
<evidence type="ECO:0000256" key="3">
    <source>
        <dbReference type="PROSITE-ProRule" id="PRU00464"/>
    </source>
</evidence>
<comment type="caution">
    <text evidence="5">The sequence shown here is derived from an EMBL/GenBank/DDBJ whole genome shotgun (WGS) entry which is preliminary data.</text>
</comment>
<dbReference type="SUPFAM" id="SSF54197">
    <property type="entry name" value="HIT-like"/>
    <property type="match status" value="1"/>
</dbReference>
<reference evidence="5 6" key="1">
    <citation type="submission" date="2020-07" db="EMBL/GenBank/DDBJ databases">
        <title>Sequencing the genomes of 1000 actinobacteria strains.</title>
        <authorList>
            <person name="Klenk H.-P."/>
        </authorList>
    </citation>
    <scope>NUCLEOTIDE SEQUENCE [LARGE SCALE GENOMIC DNA]</scope>
    <source>
        <strain evidence="5 6">DSM 29531</strain>
    </source>
</reference>
<dbReference type="GO" id="GO:0003824">
    <property type="term" value="F:catalytic activity"/>
    <property type="evidence" value="ECO:0007669"/>
    <property type="project" value="InterPro"/>
</dbReference>
<feature type="short sequence motif" description="Histidine triad motif" evidence="2 3">
    <location>
        <begin position="91"/>
        <end position="95"/>
    </location>
</feature>